<dbReference type="Gene3D" id="3.40.50.12230">
    <property type="match status" value="1"/>
</dbReference>
<dbReference type="InterPro" id="IPR002376">
    <property type="entry name" value="Formyl_transf_N"/>
</dbReference>
<feature type="domain" description="Formyl transferase C-terminal" evidence="7">
    <location>
        <begin position="202"/>
        <end position="301"/>
    </location>
</feature>
<proteinExistence type="inferred from homology"/>
<dbReference type="Pfam" id="PF00551">
    <property type="entry name" value="Formyl_trans_N"/>
    <property type="match status" value="1"/>
</dbReference>
<dbReference type="InterPro" id="IPR041711">
    <property type="entry name" value="Met-tRNA-FMT_N"/>
</dbReference>
<dbReference type="SUPFAM" id="SSF53328">
    <property type="entry name" value="Formyltransferase"/>
    <property type="match status" value="1"/>
</dbReference>
<sequence>MRIVFMGTPDFARVSLQKLVNSKHEVVAVVTVPDKPQGRGLKLRPSPVKQFARQIGLPILQPAKLKDTQFIEHLKQFAADVFVVVAFKILPPQVFNLPPKGTVNLHASLLPRYRGAAPINWAIINGETETGVTTMLINERVDEGNMLLQKEVAITPDMTAGELHDLLAEIGADLLLETLDRMEINDIQPVKQDEKLATKAPKITKEMCHLNFNQPAQQVHNWIRGLSPYPAAYCFWQGKQLKIFRSRLVSNLNDAVEPGTIVKVFKNGFTVKCASGAVDVFEVQIQGKKRMAVEDFLNGYNLAEGQLLK</sequence>
<name>A0A7V5LKV0_CALAY</name>
<dbReference type="EC" id="2.1.2.9" evidence="2 5"/>
<comment type="similarity">
    <text evidence="1 5">Belongs to the Fmt family.</text>
</comment>
<evidence type="ECO:0000313" key="8">
    <source>
        <dbReference type="EMBL" id="HHE56083.1"/>
    </source>
</evidence>
<dbReference type="PANTHER" id="PTHR11138">
    <property type="entry name" value="METHIONYL-TRNA FORMYLTRANSFERASE"/>
    <property type="match status" value="1"/>
</dbReference>
<evidence type="ECO:0000256" key="5">
    <source>
        <dbReference type="HAMAP-Rule" id="MF_00182"/>
    </source>
</evidence>
<dbReference type="EMBL" id="DRTD01000744">
    <property type="protein sequence ID" value="HHE56083.1"/>
    <property type="molecule type" value="Genomic_DNA"/>
</dbReference>
<reference evidence="8" key="1">
    <citation type="journal article" date="2020" name="mSystems">
        <title>Genome- and Community-Level Interaction Insights into Carbon Utilization and Element Cycling Functions of Hydrothermarchaeota in Hydrothermal Sediment.</title>
        <authorList>
            <person name="Zhou Z."/>
            <person name="Liu Y."/>
            <person name="Xu W."/>
            <person name="Pan J."/>
            <person name="Luo Z.H."/>
            <person name="Li M."/>
        </authorList>
    </citation>
    <scope>NUCLEOTIDE SEQUENCE [LARGE SCALE GENOMIC DNA]</scope>
    <source>
        <strain evidence="8">HyVt-76</strain>
    </source>
</reference>
<dbReference type="InterPro" id="IPR044135">
    <property type="entry name" value="Met-tRNA-FMT_C"/>
</dbReference>
<dbReference type="NCBIfam" id="TIGR00460">
    <property type="entry name" value="fmt"/>
    <property type="match status" value="1"/>
</dbReference>
<dbReference type="HAMAP" id="MF_00182">
    <property type="entry name" value="Formyl_trans"/>
    <property type="match status" value="1"/>
</dbReference>
<feature type="domain" description="Formyl transferase N-terminal" evidence="6">
    <location>
        <begin position="1"/>
        <end position="178"/>
    </location>
</feature>
<evidence type="ECO:0000259" key="6">
    <source>
        <dbReference type="Pfam" id="PF00551"/>
    </source>
</evidence>
<dbReference type="CDD" id="cd08704">
    <property type="entry name" value="Met_tRNA_FMT_C"/>
    <property type="match status" value="1"/>
</dbReference>
<dbReference type="Pfam" id="PF02911">
    <property type="entry name" value="Formyl_trans_C"/>
    <property type="match status" value="1"/>
</dbReference>
<evidence type="ECO:0000259" key="7">
    <source>
        <dbReference type="Pfam" id="PF02911"/>
    </source>
</evidence>
<evidence type="ECO:0000256" key="1">
    <source>
        <dbReference type="ARBA" id="ARBA00010699"/>
    </source>
</evidence>
<dbReference type="InterPro" id="IPR036477">
    <property type="entry name" value="Formyl_transf_N_sf"/>
</dbReference>
<dbReference type="Proteomes" id="UP000886111">
    <property type="component" value="Unassembled WGS sequence"/>
</dbReference>
<comment type="function">
    <text evidence="5">Attaches a formyl group to the free amino group of methionyl-tRNA(fMet). The formyl group appears to play a dual role in the initiator identity of N-formylmethionyl-tRNA by promoting its recognition by IF2 and preventing the misappropriation of this tRNA by the elongation apparatus.</text>
</comment>
<evidence type="ECO:0000256" key="3">
    <source>
        <dbReference type="ARBA" id="ARBA00022679"/>
    </source>
</evidence>
<organism evidence="8">
    <name type="scientific">Caldithrix abyssi</name>
    <dbReference type="NCBI Taxonomy" id="187145"/>
    <lineage>
        <taxon>Bacteria</taxon>
        <taxon>Pseudomonadati</taxon>
        <taxon>Calditrichota</taxon>
        <taxon>Calditrichia</taxon>
        <taxon>Calditrichales</taxon>
        <taxon>Calditrichaceae</taxon>
        <taxon>Caldithrix</taxon>
    </lineage>
</organism>
<dbReference type="PANTHER" id="PTHR11138:SF5">
    <property type="entry name" value="METHIONYL-TRNA FORMYLTRANSFERASE, MITOCHONDRIAL"/>
    <property type="match status" value="1"/>
</dbReference>
<dbReference type="AlphaFoldDB" id="A0A7V5LKV0"/>
<dbReference type="CDD" id="cd08646">
    <property type="entry name" value="FMT_core_Met-tRNA-FMT_N"/>
    <property type="match status" value="1"/>
</dbReference>
<dbReference type="InterPro" id="IPR005794">
    <property type="entry name" value="Fmt"/>
</dbReference>
<evidence type="ECO:0000256" key="2">
    <source>
        <dbReference type="ARBA" id="ARBA00012261"/>
    </source>
</evidence>
<comment type="catalytic activity">
    <reaction evidence="5">
        <text>L-methionyl-tRNA(fMet) + (6R)-10-formyltetrahydrofolate = N-formyl-L-methionyl-tRNA(fMet) + (6S)-5,6,7,8-tetrahydrofolate + H(+)</text>
        <dbReference type="Rhea" id="RHEA:24380"/>
        <dbReference type="Rhea" id="RHEA-COMP:9952"/>
        <dbReference type="Rhea" id="RHEA-COMP:9953"/>
        <dbReference type="ChEBI" id="CHEBI:15378"/>
        <dbReference type="ChEBI" id="CHEBI:57453"/>
        <dbReference type="ChEBI" id="CHEBI:78530"/>
        <dbReference type="ChEBI" id="CHEBI:78844"/>
        <dbReference type="ChEBI" id="CHEBI:195366"/>
        <dbReference type="EC" id="2.1.2.9"/>
    </reaction>
</comment>
<dbReference type="FunFam" id="3.40.50.12230:FF:000001">
    <property type="entry name" value="Methionyl-tRNA formyltransferase"/>
    <property type="match status" value="1"/>
</dbReference>
<keyword evidence="3 5" id="KW-0808">Transferase</keyword>
<dbReference type="InterPro" id="IPR011034">
    <property type="entry name" value="Formyl_transferase-like_C_sf"/>
</dbReference>
<dbReference type="InterPro" id="IPR005793">
    <property type="entry name" value="Formyl_trans_C"/>
</dbReference>
<keyword evidence="4 5" id="KW-0648">Protein biosynthesis</keyword>
<protein>
    <recommendedName>
        <fullName evidence="2 5">Methionyl-tRNA formyltransferase</fullName>
        <ecNumber evidence="2 5">2.1.2.9</ecNumber>
    </recommendedName>
</protein>
<dbReference type="GO" id="GO:0005829">
    <property type="term" value="C:cytosol"/>
    <property type="evidence" value="ECO:0007669"/>
    <property type="project" value="TreeGrafter"/>
</dbReference>
<comment type="caution">
    <text evidence="8">The sequence shown here is derived from an EMBL/GenBank/DDBJ whole genome shotgun (WGS) entry which is preliminary data.</text>
</comment>
<accession>A0A7V5LKV0</accession>
<feature type="binding site" evidence="5">
    <location>
        <begin position="108"/>
        <end position="111"/>
    </location>
    <ligand>
        <name>(6S)-5,6,7,8-tetrahydrofolate</name>
        <dbReference type="ChEBI" id="CHEBI:57453"/>
    </ligand>
</feature>
<evidence type="ECO:0000256" key="4">
    <source>
        <dbReference type="ARBA" id="ARBA00022917"/>
    </source>
</evidence>
<gene>
    <name evidence="5" type="primary">fmt</name>
    <name evidence="8" type="ORF">ENL21_09890</name>
</gene>
<dbReference type="SUPFAM" id="SSF50486">
    <property type="entry name" value="FMT C-terminal domain-like"/>
    <property type="match status" value="1"/>
</dbReference>
<dbReference type="GO" id="GO:0004479">
    <property type="term" value="F:methionyl-tRNA formyltransferase activity"/>
    <property type="evidence" value="ECO:0007669"/>
    <property type="project" value="UniProtKB-UniRule"/>
</dbReference>